<dbReference type="Proteomes" id="UP000003455">
    <property type="component" value="Chromosome"/>
</dbReference>
<comment type="caution">
    <text evidence="1">The sequence shown here is derived from an EMBL/GenBank/DDBJ whole genome shotgun (WGS) entry which is preliminary data.</text>
</comment>
<dbReference type="HOGENOM" id="CLU_3084884_0_0_9"/>
<reference evidence="1 2" key="1">
    <citation type="submission" date="2010-05" db="EMBL/GenBank/DDBJ databases">
        <authorList>
            <person name="Muzny D."/>
            <person name="Qin X."/>
            <person name="Buhay C."/>
            <person name="Dugan-Rocha S."/>
            <person name="Ding Y."/>
            <person name="Chen G."/>
            <person name="Hawes A."/>
            <person name="Holder M."/>
            <person name="Jhangiani S."/>
            <person name="Johnson A."/>
            <person name="Khan Z."/>
            <person name="Li Z."/>
            <person name="Liu W."/>
            <person name="Liu X."/>
            <person name="Perez L."/>
            <person name="Shen H."/>
            <person name="Wang Q."/>
            <person name="Watt J."/>
            <person name="Xi L."/>
            <person name="Xin Y."/>
            <person name="Zhou J."/>
            <person name="Deng J."/>
            <person name="Jiang H."/>
            <person name="Liu Y."/>
            <person name="Qu J."/>
            <person name="Song X.-Z."/>
            <person name="Zhang L."/>
            <person name="Villasana D."/>
            <person name="Johnson A."/>
            <person name="Liu J."/>
            <person name="Liyanage D."/>
            <person name="Lorensuhewa L."/>
            <person name="Robinson T."/>
            <person name="Song A."/>
            <person name="Song B.-B."/>
            <person name="Dinh H."/>
            <person name="Thornton R."/>
            <person name="Coyle M."/>
            <person name="Francisco L."/>
            <person name="Jackson L."/>
            <person name="Javaid M."/>
            <person name="Korchina V."/>
            <person name="Kovar C."/>
            <person name="Mata R."/>
            <person name="Mathew T."/>
            <person name="Ngo R."/>
            <person name="Nguyen L."/>
            <person name="Nguyen N."/>
            <person name="Okwuonu G."/>
            <person name="Ongeri F."/>
            <person name="Pham C."/>
            <person name="Simmons D."/>
            <person name="Wilczek-Boney K."/>
            <person name="Hale W."/>
            <person name="Jakkamsetti A."/>
            <person name="Pham P."/>
            <person name="Ruth R."/>
            <person name="San Lucas F."/>
            <person name="Warren J."/>
            <person name="Zhang J."/>
            <person name="Zhao Z."/>
            <person name="Zhou C."/>
            <person name="Zhu D."/>
            <person name="Lee S."/>
            <person name="Bess C."/>
            <person name="Blankenburg K."/>
            <person name="Forbes L."/>
            <person name="Fu Q."/>
            <person name="Gubbala S."/>
            <person name="Hirani K."/>
            <person name="Jayaseelan J.C."/>
            <person name="Lara F."/>
            <person name="Munidasa M."/>
            <person name="Palculict T."/>
            <person name="Patil S."/>
            <person name="Pu L.-L."/>
            <person name="Saada N."/>
            <person name="Tang L."/>
            <person name="Weissenberger G."/>
            <person name="Zhu Y."/>
            <person name="Hemphill L."/>
            <person name="Shang Y."/>
            <person name="Youmans B."/>
            <person name="Ayvaz T."/>
            <person name="Ross M."/>
            <person name="Santibanez J."/>
            <person name="Aqrawi P."/>
            <person name="Gross S."/>
            <person name="Joshi V."/>
            <person name="Fowler G."/>
            <person name="Nazareth L."/>
            <person name="Reid J."/>
            <person name="Worley K."/>
            <person name="Petrosino J."/>
            <person name="Highlander S."/>
            <person name="Gibbs R."/>
        </authorList>
    </citation>
    <scope>NUCLEOTIDE SEQUENCE [LARGE SCALE GENOMIC DNA]</scope>
    <source>
        <strain evidence="1 2">MN8</strain>
    </source>
</reference>
<sequence>MNLYSHFEIAFIYAKHITLDIKLLFTSHQTKKQSLNQDCFLLNIHPLSQWII</sequence>
<evidence type="ECO:0000313" key="1">
    <source>
        <dbReference type="EMBL" id="EFH96622.1"/>
    </source>
</evidence>
<organism evidence="1 2">
    <name type="scientific">Staphylococcus aureus subsp. aureus MN8</name>
    <dbReference type="NCBI Taxonomy" id="548470"/>
    <lineage>
        <taxon>Bacteria</taxon>
        <taxon>Bacillati</taxon>
        <taxon>Bacillota</taxon>
        <taxon>Bacilli</taxon>
        <taxon>Bacillales</taxon>
        <taxon>Staphylococcaceae</taxon>
        <taxon>Staphylococcus</taxon>
    </lineage>
</organism>
<proteinExistence type="predicted"/>
<dbReference type="EMBL" id="ACJA02000001">
    <property type="protein sequence ID" value="EFH96622.1"/>
    <property type="molecule type" value="Genomic_DNA"/>
</dbReference>
<protein>
    <submittedName>
        <fullName evidence="1">Uncharacterized protein</fullName>
    </submittedName>
</protein>
<evidence type="ECO:0000313" key="2">
    <source>
        <dbReference type="Proteomes" id="UP000003455"/>
    </source>
</evidence>
<name>A0A0E1XBA6_STAAU</name>
<gene>
    <name evidence="1" type="ORF">HMPREF0769_10624</name>
</gene>
<dbReference type="AlphaFoldDB" id="A0A0E1XBA6"/>
<accession>A0A0E1XBA6</accession>